<evidence type="ECO:0000256" key="2">
    <source>
        <dbReference type="ARBA" id="ARBA00022723"/>
    </source>
</evidence>
<dbReference type="SUPFAM" id="SSF51316">
    <property type="entry name" value="Mss4-like"/>
    <property type="match status" value="1"/>
</dbReference>
<accession>A0ABU0IQ72</accession>
<keyword evidence="7" id="KW-1185">Reference proteome</keyword>
<dbReference type="PANTHER" id="PTHR33337:SF40">
    <property type="entry name" value="CENP-V_GFA DOMAIN-CONTAINING PROTEIN-RELATED"/>
    <property type="match status" value="1"/>
</dbReference>
<dbReference type="Proteomes" id="UP001228905">
    <property type="component" value="Unassembled WGS sequence"/>
</dbReference>
<dbReference type="EMBL" id="JAUSVS010000001">
    <property type="protein sequence ID" value="MDQ0463318.1"/>
    <property type="molecule type" value="Genomic_DNA"/>
</dbReference>
<dbReference type="PANTHER" id="PTHR33337">
    <property type="entry name" value="GFA DOMAIN-CONTAINING PROTEIN"/>
    <property type="match status" value="1"/>
</dbReference>
<evidence type="ECO:0000256" key="3">
    <source>
        <dbReference type="ARBA" id="ARBA00022833"/>
    </source>
</evidence>
<evidence type="ECO:0000313" key="6">
    <source>
        <dbReference type="EMBL" id="MDQ0463318.1"/>
    </source>
</evidence>
<dbReference type="Pfam" id="PF04828">
    <property type="entry name" value="GFA"/>
    <property type="match status" value="1"/>
</dbReference>
<evidence type="ECO:0000256" key="4">
    <source>
        <dbReference type="ARBA" id="ARBA00023239"/>
    </source>
</evidence>
<reference evidence="6 7" key="1">
    <citation type="submission" date="2023-07" db="EMBL/GenBank/DDBJ databases">
        <title>Genomic Encyclopedia of Type Strains, Phase IV (KMG-IV): sequencing the most valuable type-strain genomes for metagenomic binning, comparative biology and taxonomic classification.</title>
        <authorList>
            <person name="Goeker M."/>
        </authorList>
    </citation>
    <scope>NUCLEOTIDE SEQUENCE [LARGE SCALE GENOMIC DNA]</scope>
    <source>
        <strain evidence="6 7">DSM 18695</strain>
    </source>
</reference>
<gene>
    <name evidence="6" type="ORF">QO010_001066</name>
</gene>
<name>A0ABU0IQ72_9CAUL</name>
<dbReference type="Gene3D" id="3.90.1590.10">
    <property type="entry name" value="glutathione-dependent formaldehyde- activating enzyme (gfa)"/>
    <property type="match status" value="1"/>
</dbReference>
<dbReference type="PROSITE" id="PS51891">
    <property type="entry name" value="CENP_V_GFA"/>
    <property type="match status" value="1"/>
</dbReference>
<organism evidence="6 7">
    <name type="scientific">Caulobacter ginsengisoli</name>
    <dbReference type="NCBI Taxonomy" id="400775"/>
    <lineage>
        <taxon>Bacteria</taxon>
        <taxon>Pseudomonadati</taxon>
        <taxon>Pseudomonadota</taxon>
        <taxon>Alphaproteobacteria</taxon>
        <taxon>Caulobacterales</taxon>
        <taxon>Caulobacteraceae</taxon>
        <taxon>Caulobacter</taxon>
    </lineage>
</organism>
<dbReference type="InterPro" id="IPR011057">
    <property type="entry name" value="Mss4-like_sf"/>
</dbReference>
<comment type="caution">
    <text evidence="6">The sequence shown here is derived from an EMBL/GenBank/DDBJ whole genome shotgun (WGS) entry which is preliminary data.</text>
</comment>
<comment type="similarity">
    <text evidence="1">Belongs to the Gfa family.</text>
</comment>
<proteinExistence type="inferred from homology"/>
<evidence type="ECO:0000313" key="7">
    <source>
        <dbReference type="Proteomes" id="UP001228905"/>
    </source>
</evidence>
<feature type="domain" description="CENP-V/GFA" evidence="5">
    <location>
        <begin position="2"/>
        <end position="119"/>
    </location>
</feature>
<sequence>MLTGHCLCGDCRYEIVGEPVVVAHCHCDDCQRLSGAGHASGAMFAAEGVTLTGPVARYELTADSGATVTRIFCPRCGSPLFGMNTGMPGFMTVTLGTLDDSDHLAPQVVVFARNRRAWDVMDPAVQTFETQPGWTPKDGV</sequence>
<keyword evidence="4" id="KW-0456">Lyase</keyword>
<dbReference type="InterPro" id="IPR006913">
    <property type="entry name" value="CENP-V/GFA"/>
</dbReference>
<keyword evidence="2" id="KW-0479">Metal-binding</keyword>
<dbReference type="RefSeq" id="WP_307346968.1">
    <property type="nucleotide sequence ID" value="NZ_JAUSVS010000001.1"/>
</dbReference>
<protein>
    <recommendedName>
        <fullName evidence="5">CENP-V/GFA domain-containing protein</fullName>
    </recommendedName>
</protein>
<keyword evidence="3" id="KW-0862">Zinc</keyword>
<evidence type="ECO:0000256" key="1">
    <source>
        <dbReference type="ARBA" id="ARBA00005495"/>
    </source>
</evidence>
<evidence type="ECO:0000259" key="5">
    <source>
        <dbReference type="PROSITE" id="PS51891"/>
    </source>
</evidence>